<dbReference type="Gene3D" id="1.10.1740.10">
    <property type="match status" value="1"/>
</dbReference>
<keyword evidence="8" id="KW-1185">Reference proteome</keyword>
<evidence type="ECO:0000256" key="4">
    <source>
        <dbReference type="ARBA" id="ARBA00023163"/>
    </source>
</evidence>
<proteinExistence type="inferred from homology"/>
<accession>A0A1I2AF18</accession>
<keyword evidence="2" id="KW-0805">Transcription regulation</keyword>
<dbReference type="STRING" id="655355.SAMN05216283_101100"/>
<evidence type="ECO:0000256" key="2">
    <source>
        <dbReference type="ARBA" id="ARBA00023015"/>
    </source>
</evidence>
<dbReference type="InterPro" id="IPR014284">
    <property type="entry name" value="RNA_pol_sigma-70_dom"/>
</dbReference>
<evidence type="ECO:0000256" key="1">
    <source>
        <dbReference type="ARBA" id="ARBA00010641"/>
    </source>
</evidence>
<gene>
    <name evidence="7" type="ORF">SAMN05216283_101100</name>
</gene>
<dbReference type="InterPro" id="IPR013249">
    <property type="entry name" value="RNA_pol_sigma70_r4_t2"/>
</dbReference>
<dbReference type="GO" id="GO:0016987">
    <property type="term" value="F:sigma factor activity"/>
    <property type="evidence" value="ECO:0007669"/>
    <property type="project" value="UniProtKB-KW"/>
</dbReference>
<comment type="similarity">
    <text evidence="1">Belongs to the sigma-70 factor family. ECF subfamily.</text>
</comment>
<dbReference type="GO" id="GO:0003677">
    <property type="term" value="F:DNA binding"/>
    <property type="evidence" value="ECO:0007669"/>
    <property type="project" value="InterPro"/>
</dbReference>
<dbReference type="AlphaFoldDB" id="A0A1I2AF18"/>
<protein>
    <submittedName>
        <fullName evidence="7">RNA polymerase sigma-70 factor, ECF subfamily</fullName>
    </submittedName>
</protein>
<dbReference type="EMBL" id="FONW01000001">
    <property type="protein sequence ID" value="SFE42307.1"/>
    <property type="molecule type" value="Genomic_DNA"/>
</dbReference>
<name>A0A1I2AF18_9BACT</name>
<dbReference type="GO" id="GO:0006352">
    <property type="term" value="P:DNA-templated transcription initiation"/>
    <property type="evidence" value="ECO:0007669"/>
    <property type="project" value="InterPro"/>
</dbReference>
<feature type="domain" description="RNA polymerase sigma factor 70 region 4 type 2" evidence="6">
    <location>
        <begin position="124"/>
        <end position="176"/>
    </location>
</feature>
<dbReference type="RefSeq" id="WP_093917859.1">
    <property type="nucleotide sequence ID" value="NZ_FONW01000001.1"/>
</dbReference>
<dbReference type="InterPro" id="IPR007627">
    <property type="entry name" value="RNA_pol_sigma70_r2"/>
</dbReference>
<dbReference type="Pfam" id="PF08281">
    <property type="entry name" value="Sigma70_r4_2"/>
    <property type="match status" value="1"/>
</dbReference>
<dbReference type="InterPro" id="IPR013325">
    <property type="entry name" value="RNA_pol_sigma_r2"/>
</dbReference>
<organism evidence="7 8">
    <name type="scientific">Sunxiuqinia elliptica</name>
    <dbReference type="NCBI Taxonomy" id="655355"/>
    <lineage>
        <taxon>Bacteria</taxon>
        <taxon>Pseudomonadati</taxon>
        <taxon>Bacteroidota</taxon>
        <taxon>Bacteroidia</taxon>
        <taxon>Marinilabiliales</taxon>
        <taxon>Prolixibacteraceae</taxon>
        <taxon>Sunxiuqinia</taxon>
    </lineage>
</organism>
<dbReference type="InterPro" id="IPR039425">
    <property type="entry name" value="RNA_pol_sigma-70-like"/>
</dbReference>
<feature type="domain" description="RNA polymerase sigma-70 region 2" evidence="5">
    <location>
        <begin position="23"/>
        <end position="88"/>
    </location>
</feature>
<evidence type="ECO:0000313" key="7">
    <source>
        <dbReference type="EMBL" id="SFE42307.1"/>
    </source>
</evidence>
<sequence length="195" mass="23169">MVTSGEIIMRLSQGDKSVFNIVFDQYYEMLYHLSYQYLCNEAEVKEIVQDSFTKLWEVRSDLAPNSNIRNFLFTITKNNCLNVLKRRQFLIKEHEKIKWMEMHYAYESLSRMGSDYMEFEELKERVERAIQRLPEHCQKVFLMSRFEDKKNKEIADELNISIKTVEAHLTKALKLLRSDLKDLLPTIAVITTLLS</sequence>
<evidence type="ECO:0000259" key="5">
    <source>
        <dbReference type="Pfam" id="PF04542"/>
    </source>
</evidence>
<evidence type="ECO:0000313" key="8">
    <source>
        <dbReference type="Proteomes" id="UP000198964"/>
    </source>
</evidence>
<keyword evidence="4" id="KW-0804">Transcription</keyword>
<reference evidence="7 8" key="1">
    <citation type="submission" date="2016-10" db="EMBL/GenBank/DDBJ databases">
        <authorList>
            <person name="de Groot N.N."/>
        </authorList>
    </citation>
    <scope>NUCLEOTIDE SEQUENCE [LARGE SCALE GENOMIC DNA]</scope>
    <source>
        <strain evidence="7 8">CGMCC 1.9156</strain>
    </source>
</reference>
<keyword evidence="3" id="KW-0731">Sigma factor</keyword>
<dbReference type="PANTHER" id="PTHR43133">
    <property type="entry name" value="RNA POLYMERASE ECF-TYPE SIGMA FACTO"/>
    <property type="match status" value="1"/>
</dbReference>
<dbReference type="NCBIfam" id="TIGR02985">
    <property type="entry name" value="Sig70_bacteroi1"/>
    <property type="match status" value="1"/>
</dbReference>
<dbReference type="PANTHER" id="PTHR43133:SF46">
    <property type="entry name" value="RNA POLYMERASE SIGMA-70 FACTOR ECF SUBFAMILY"/>
    <property type="match status" value="1"/>
</dbReference>
<dbReference type="SUPFAM" id="SSF88946">
    <property type="entry name" value="Sigma2 domain of RNA polymerase sigma factors"/>
    <property type="match status" value="1"/>
</dbReference>
<dbReference type="SUPFAM" id="SSF88659">
    <property type="entry name" value="Sigma3 and sigma4 domains of RNA polymerase sigma factors"/>
    <property type="match status" value="1"/>
</dbReference>
<dbReference type="Pfam" id="PF04542">
    <property type="entry name" value="Sigma70_r2"/>
    <property type="match status" value="1"/>
</dbReference>
<dbReference type="NCBIfam" id="TIGR02937">
    <property type="entry name" value="sigma70-ECF"/>
    <property type="match status" value="1"/>
</dbReference>
<dbReference type="InterPro" id="IPR036388">
    <property type="entry name" value="WH-like_DNA-bd_sf"/>
</dbReference>
<dbReference type="Gene3D" id="1.10.10.10">
    <property type="entry name" value="Winged helix-like DNA-binding domain superfamily/Winged helix DNA-binding domain"/>
    <property type="match status" value="1"/>
</dbReference>
<evidence type="ECO:0000256" key="3">
    <source>
        <dbReference type="ARBA" id="ARBA00023082"/>
    </source>
</evidence>
<evidence type="ECO:0000259" key="6">
    <source>
        <dbReference type="Pfam" id="PF08281"/>
    </source>
</evidence>
<dbReference type="InterPro" id="IPR013324">
    <property type="entry name" value="RNA_pol_sigma_r3/r4-like"/>
</dbReference>
<dbReference type="CDD" id="cd06171">
    <property type="entry name" value="Sigma70_r4"/>
    <property type="match status" value="1"/>
</dbReference>
<dbReference type="InterPro" id="IPR014327">
    <property type="entry name" value="RNA_pol_sigma70_bacteroid"/>
</dbReference>
<dbReference type="Proteomes" id="UP000198964">
    <property type="component" value="Unassembled WGS sequence"/>
</dbReference>